<accession>A0A5C5YZL7</accession>
<proteinExistence type="predicted"/>
<protein>
    <recommendedName>
        <fullName evidence="3">Tat pathway signal protein</fullName>
    </recommendedName>
</protein>
<organism evidence="1 2">
    <name type="scientific">Novipirellula herctigrandis</name>
    <dbReference type="NCBI Taxonomy" id="2527986"/>
    <lineage>
        <taxon>Bacteria</taxon>
        <taxon>Pseudomonadati</taxon>
        <taxon>Planctomycetota</taxon>
        <taxon>Planctomycetia</taxon>
        <taxon>Pirellulales</taxon>
        <taxon>Pirellulaceae</taxon>
        <taxon>Novipirellula</taxon>
    </lineage>
</organism>
<dbReference type="Gene3D" id="3.20.20.80">
    <property type="entry name" value="Glycosidases"/>
    <property type="match status" value="1"/>
</dbReference>
<comment type="caution">
    <text evidence="1">The sequence shown here is derived from an EMBL/GenBank/DDBJ whole genome shotgun (WGS) entry which is preliminary data.</text>
</comment>
<evidence type="ECO:0000313" key="1">
    <source>
        <dbReference type="EMBL" id="TWT80390.1"/>
    </source>
</evidence>
<evidence type="ECO:0000313" key="2">
    <source>
        <dbReference type="Proteomes" id="UP000315010"/>
    </source>
</evidence>
<dbReference type="EMBL" id="SJPJ01000001">
    <property type="protein sequence ID" value="TWT80390.1"/>
    <property type="molecule type" value="Genomic_DNA"/>
</dbReference>
<dbReference type="InterPro" id="IPR017853">
    <property type="entry name" value="GH"/>
</dbReference>
<keyword evidence="2" id="KW-1185">Reference proteome</keyword>
<evidence type="ECO:0008006" key="3">
    <source>
        <dbReference type="Google" id="ProtNLM"/>
    </source>
</evidence>
<dbReference type="RefSeq" id="WP_419194082.1">
    <property type="nucleotide sequence ID" value="NZ_SJPJ01000001.1"/>
</dbReference>
<gene>
    <name evidence="1" type="ORF">CA13_18050</name>
</gene>
<reference evidence="1 2" key="1">
    <citation type="submission" date="2019-02" db="EMBL/GenBank/DDBJ databases">
        <title>Deep-cultivation of Planctomycetes and their phenomic and genomic characterization uncovers novel biology.</title>
        <authorList>
            <person name="Wiegand S."/>
            <person name="Jogler M."/>
            <person name="Boedeker C."/>
            <person name="Pinto D."/>
            <person name="Vollmers J."/>
            <person name="Rivas-Marin E."/>
            <person name="Kohn T."/>
            <person name="Peeters S.H."/>
            <person name="Heuer A."/>
            <person name="Rast P."/>
            <person name="Oberbeckmann S."/>
            <person name="Bunk B."/>
            <person name="Jeske O."/>
            <person name="Meyerdierks A."/>
            <person name="Storesund J.E."/>
            <person name="Kallscheuer N."/>
            <person name="Luecker S."/>
            <person name="Lage O.M."/>
            <person name="Pohl T."/>
            <person name="Merkel B.J."/>
            <person name="Hornburger P."/>
            <person name="Mueller R.-W."/>
            <person name="Bruemmer F."/>
            <person name="Labrenz M."/>
            <person name="Spormann A.M."/>
            <person name="Op Den Camp H."/>
            <person name="Overmann J."/>
            <person name="Amann R."/>
            <person name="Jetten M.S.M."/>
            <person name="Mascher T."/>
            <person name="Medema M.H."/>
            <person name="Devos D.P."/>
            <person name="Kaster A.-K."/>
            <person name="Ovreas L."/>
            <person name="Rohde M."/>
            <person name="Galperin M.Y."/>
            <person name="Jogler C."/>
        </authorList>
    </citation>
    <scope>NUCLEOTIDE SEQUENCE [LARGE SCALE GENOMIC DNA]</scope>
    <source>
        <strain evidence="1 2">CA13</strain>
    </source>
</reference>
<dbReference type="AlphaFoldDB" id="A0A5C5YZL7"/>
<sequence>MMKRREFITATAVASIGATLPSHAADKKPEQLMWGNLLHLSYNMWEDWSAPGHETRYFHPELQFDEKLWDDMLAKCASSGVNMIVLDVGDGVLYESHPEIAVENAWSTQRLGNEIKRMKQLGIECIPKLNFSTGHDAWMGKYSRMVSTEIYYGVCKDLIAEVCQIFDKPRFFHLGMDEETNLHQRDYLVSTVRQFDLWWHDIYMLFDAVRKGGSRPWVWSDYYWHHPELFLEKMPKDVLQSNWYYGTKFDQESEKTRIRVDAYNVFEKRGYDQIPTGSNHSNPVNFGLTTEYALKNIAPERLLGFLQTPWRKTKEQFRDHHMAAIEQIGAARKAFEKNG</sequence>
<dbReference type="Proteomes" id="UP000315010">
    <property type="component" value="Unassembled WGS sequence"/>
</dbReference>
<dbReference type="SUPFAM" id="SSF51445">
    <property type="entry name" value="(Trans)glycosidases"/>
    <property type="match status" value="1"/>
</dbReference>
<name>A0A5C5YZL7_9BACT</name>